<proteinExistence type="predicted"/>
<accession>X1AFK7</accession>
<comment type="caution">
    <text evidence="1">The sequence shown here is derived from an EMBL/GenBank/DDBJ whole genome shotgun (WGS) entry which is preliminary data.</text>
</comment>
<gene>
    <name evidence="1" type="ORF">S01H4_05497</name>
</gene>
<protein>
    <submittedName>
        <fullName evidence="1">Uncharacterized protein</fullName>
    </submittedName>
</protein>
<evidence type="ECO:0000313" key="1">
    <source>
        <dbReference type="EMBL" id="GAG71473.1"/>
    </source>
</evidence>
<dbReference type="AlphaFoldDB" id="X1AFK7"/>
<sequence>MIIVVERESSIQISLNESIGKVNPFVLGQFIEHFPRQIYGGIYEEGSPYSDSKGYRLDIEKGNNIRCATSWKDVQAFKDLLVNRLVKS</sequence>
<dbReference type="EMBL" id="BART01001600">
    <property type="protein sequence ID" value="GAG71473.1"/>
    <property type="molecule type" value="Genomic_DNA"/>
</dbReference>
<dbReference type="Gene3D" id="3.20.20.80">
    <property type="entry name" value="Glycosidases"/>
    <property type="match status" value="1"/>
</dbReference>
<organism evidence="1">
    <name type="scientific">marine sediment metagenome</name>
    <dbReference type="NCBI Taxonomy" id="412755"/>
    <lineage>
        <taxon>unclassified sequences</taxon>
        <taxon>metagenomes</taxon>
        <taxon>ecological metagenomes</taxon>
    </lineage>
</organism>
<reference evidence="1" key="1">
    <citation type="journal article" date="2014" name="Front. Microbiol.">
        <title>High frequency of phylogenetically diverse reductive dehalogenase-homologous genes in deep subseafloor sedimentary metagenomes.</title>
        <authorList>
            <person name="Kawai M."/>
            <person name="Futagami T."/>
            <person name="Toyoda A."/>
            <person name="Takaki Y."/>
            <person name="Nishi S."/>
            <person name="Hori S."/>
            <person name="Arai W."/>
            <person name="Tsubouchi T."/>
            <person name="Morono Y."/>
            <person name="Uchiyama I."/>
            <person name="Ito T."/>
            <person name="Fujiyama A."/>
            <person name="Inagaki F."/>
            <person name="Takami H."/>
        </authorList>
    </citation>
    <scope>NUCLEOTIDE SEQUENCE</scope>
    <source>
        <strain evidence="1">Expedition CK06-06</strain>
    </source>
</reference>
<name>X1AFK7_9ZZZZ</name>